<evidence type="ECO:0000256" key="1">
    <source>
        <dbReference type="ARBA" id="ARBA00010879"/>
    </source>
</evidence>
<dbReference type="InterPro" id="IPR001995">
    <property type="entry name" value="Peptidase_A2_cat"/>
</dbReference>
<dbReference type="GO" id="GO:0003964">
    <property type="term" value="F:RNA-directed DNA polymerase activity"/>
    <property type="evidence" value="ECO:0007669"/>
    <property type="project" value="UniProtKB-KW"/>
</dbReference>
<feature type="domain" description="RNase H type-1" evidence="9">
    <location>
        <begin position="670"/>
        <end position="817"/>
    </location>
</feature>
<dbReference type="Gene3D" id="3.10.20.370">
    <property type="match status" value="1"/>
</dbReference>
<dbReference type="InterPro" id="IPR015416">
    <property type="entry name" value="Znf_H2C2_histone_UAS-bd"/>
</dbReference>
<dbReference type="PANTHER" id="PTHR33064:SF38">
    <property type="entry name" value="LRRGT00076-LIKE"/>
    <property type="match status" value="1"/>
</dbReference>
<evidence type="ECO:0000259" key="9">
    <source>
        <dbReference type="PROSITE" id="PS50879"/>
    </source>
</evidence>
<evidence type="ECO:0000256" key="4">
    <source>
        <dbReference type="ARBA" id="ARBA00022918"/>
    </source>
</evidence>
<dbReference type="PROSITE" id="PS50175">
    <property type="entry name" value="ASP_PROT_RETROV"/>
    <property type="match status" value="1"/>
</dbReference>
<feature type="domain" description="Peptidase A2" evidence="7">
    <location>
        <begin position="38"/>
        <end position="119"/>
    </location>
</feature>
<dbReference type="Pfam" id="PF17919">
    <property type="entry name" value="RT_RNaseH_2"/>
    <property type="match status" value="1"/>
</dbReference>
<evidence type="ECO:0000256" key="2">
    <source>
        <dbReference type="ARBA" id="ARBA00022801"/>
    </source>
</evidence>
<evidence type="ECO:0000259" key="8">
    <source>
        <dbReference type="PROSITE" id="PS50878"/>
    </source>
</evidence>
<comment type="caution">
    <text evidence="11">The sequence shown here is derived from an EMBL/GenBank/DDBJ whole genome shotgun (WGS) entry which is preliminary data.</text>
</comment>
<keyword evidence="4" id="KW-0695">RNA-directed DNA polymerase</keyword>
<dbReference type="InterPro" id="IPR008919">
    <property type="entry name" value="Retrov_capsid_N"/>
</dbReference>
<dbReference type="GO" id="GO:0019068">
    <property type="term" value="P:virion assembly"/>
    <property type="evidence" value="ECO:0007669"/>
    <property type="project" value="InterPro"/>
</dbReference>
<dbReference type="PROSITE" id="PS50878">
    <property type="entry name" value="RT_POL"/>
    <property type="match status" value="1"/>
</dbReference>
<keyword evidence="3" id="KW-0460">Magnesium</keyword>
<dbReference type="InterPro" id="IPR021109">
    <property type="entry name" value="Peptidase_aspartic_dom_sf"/>
</dbReference>
<dbReference type="Gene3D" id="3.30.420.10">
    <property type="entry name" value="Ribonuclease H-like superfamily/Ribonuclease H"/>
    <property type="match status" value="2"/>
</dbReference>
<evidence type="ECO:0000259" key="7">
    <source>
        <dbReference type="PROSITE" id="PS50175"/>
    </source>
</evidence>
<evidence type="ECO:0000256" key="5">
    <source>
        <dbReference type="ARBA" id="ARBA00023172"/>
    </source>
</evidence>
<dbReference type="CDD" id="cd09273">
    <property type="entry name" value="RNase_HI_RT_Bel"/>
    <property type="match status" value="1"/>
</dbReference>
<evidence type="ECO:0000256" key="6">
    <source>
        <dbReference type="SAM" id="MobiDB-lite"/>
    </source>
</evidence>
<dbReference type="Pfam" id="PF00665">
    <property type="entry name" value="rve"/>
    <property type="match status" value="1"/>
</dbReference>
<dbReference type="InterPro" id="IPR002156">
    <property type="entry name" value="RNaseH_domain"/>
</dbReference>
<keyword evidence="5" id="KW-0233">DNA recombination</keyword>
<gene>
    <name evidence="11" type="ORF">mRhiFer1_009754</name>
</gene>
<dbReference type="InterPro" id="IPR043128">
    <property type="entry name" value="Rev_trsase/Diguanyl_cyclase"/>
</dbReference>
<feature type="domain" description="Reverse transcriptase" evidence="8">
    <location>
        <begin position="236"/>
        <end position="427"/>
    </location>
</feature>
<dbReference type="Proteomes" id="UP000585614">
    <property type="component" value="Unassembled WGS sequence"/>
</dbReference>
<evidence type="ECO:0000313" key="11">
    <source>
        <dbReference type="EMBL" id="KAF6372015.1"/>
    </source>
</evidence>
<dbReference type="GO" id="GO:0006508">
    <property type="term" value="P:proteolysis"/>
    <property type="evidence" value="ECO:0007669"/>
    <property type="project" value="InterPro"/>
</dbReference>
<organism evidence="11 12">
    <name type="scientific">Rhinolophus ferrumequinum</name>
    <name type="common">Greater horseshoe bat</name>
    <dbReference type="NCBI Taxonomy" id="59479"/>
    <lineage>
        <taxon>Eukaryota</taxon>
        <taxon>Metazoa</taxon>
        <taxon>Chordata</taxon>
        <taxon>Craniata</taxon>
        <taxon>Vertebrata</taxon>
        <taxon>Euteleostomi</taxon>
        <taxon>Mammalia</taxon>
        <taxon>Eutheria</taxon>
        <taxon>Laurasiatheria</taxon>
        <taxon>Chiroptera</taxon>
        <taxon>Yinpterochiroptera</taxon>
        <taxon>Rhinolophoidea</taxon>
        <taxon>Rhinolophidae</taxon>
        <taxon>Rhinolophinae</taxon>
        <taxon>Rhinolophus</taxon>
    </lineage>
</organism>
<dbReference type="GO" id="GO:0004190">
    <property type="term" value="F:aspartic-type endopeptidase activity"/>
    <property type="evidence" value="ECO:0007669"/>
    <property type="project" value="InterPro"/>
</dbReference>
<dbReference type="InterPro" id="IPR036397">
    <property type="entry name" value="RNaseH_sf"/>
</dbReference>
<dbReference type="SUPFAM" id="SSF50630">
    <property type="entry name" value="Acid proteases"/>
    <property type="match status" value="1"/>
</dbReference>
<dbReference type="Pfam" id="PF00078">
    <property type="entry name" value="RVT_1"/>
    <property type="match status" value="1"/>
</dbReference>
<dbReference type="Gene3D" id="3.30.70.270">
    <property type="match status" value="2"/>
</dbReference>
<dbReference type="GO" id="GO:0006310">
    <property type="term" value="P:DNA recombination"/>
    <property type="evidence" value="ECO:0007669"/>
    <property type="project" value="UniProtKB-KW"/>
</dbReference>
<comment type="similarity">
    <text evidence="1">Belongs to the beta type-B retroviral polymerase family. HERV class-II K(HML-2) pol subfamily.</text>
</comment>
<dbReference type="InterPro" id="IPR041577">
    <property type="entry name" value="RT_RNaseH_2"/>
</dbReference>
<dbReference type="Pfam" id="PF00077">
    <property type="entry name" value="RVP"/>
    <property type="match status" value="1"/>
</dbReference>
<dbReference type="SUPFAM" id="SSF53098">
    <property type="entry name" value="Ribonuclease H-like"/>
    <property type="match status" value="2"/>
</dbReference>
<dbReference type="PROSITE" id="PS50879">
    <property type="entry name" value="RNASE_H_1"/>
    <property type="match status" value="1"/>
</dbReference>
<dbReference type="Pfam" id="PF02093">
    <property type="entry name" value="Gag_p30"/>
    <property type="match status" value="1"/>
</dbReference>
<feature type="domain" description="Integrase catalytic" evidence="10">
    <location>
        <begin position="940"/>
        <end position="1097"/>
    </location>
</feature>
<reference evidence="11 12" key="1">
    <citation type="journal article" date="2020" name="Nature">
        <title>Six reference-quality genomes reveal evolution of bat adaptations.</title>
        <authorList>
            <person name="Jebb D."/>
            <person name="Huang Z."/>
            <person name="Pippel M."/>
            <person name="Hughes G.M."/>
            <person name="Lavrichenko K."/>
            <person name="Devanna P."/>
            <person name="Winkler S."/>
            <person name="Jermiin L.S."/>
            <person name="Skirmuntt E.C."/>
            <person name="Katzourakis A."/>
            <person name="Burkitt-Gray L."/>
            <person name="Ray D.A."/>
            <person name="Sullivan K.A.M."/>
            <person name="Roscito J.G."/>
            <person name="Kirilenko B.M."/>
            <person name="Davalos L.M."/>
            <person name="Corthals A.P."/>
            <person name="Power M.L."/>
            <person name="Jones G."/>
            <person name="Ransome R.D."/>
            <person name="Dechmann D.K.N."/>
            <person name="Locatelli A.G."/>
            <person name="Puechmaille S.J."/>
            <person name="Fedrigo O."/>
            <person name="Jarvis E.D."/>
            <person name="Hiller M."/>
            <person name="Vernes S.C."/>
            <person name="Myers E.W."/>
            <person name="Teeling E.C."/>
        </authorList>
    </citation>
    <scope>NUCLEOTIDE SEQUENCE [LARGE SCALE GENOMIC DNA]</scope>
    <source>
        <strain evidence="11">MRhiFer1</strain>
        <tissue evidence="11">Lung</tissue>
    </source>
</reference>
<dbReference type="FunFam" id="3.30.70.270:FF:000020">
    <property type="entry name" value="Transposon Tf2-6 polyprotein-like Protein"/>
    <property type="match status" value="1"/>
</dbReference>
<protein>
    <submittedName>
        <fullName evidence="11">Uncharacterized protein</fullName>
    </submittedName>
</protein>
<dbReference type="AlphaFoldDB" id="A0A7J7ZD84"/>
<name>A0A7J7ZD84_RHIFE</name>
<sequence length="1238" mass="138228">MHTHSPTWDDCQQLLKTLFTTEERERILTEARKNVPGDNGRPTTLPNLIDERFPLNRPDWDFGNTEEPLSQKTSLVQGATGSKAYRWTSRRQVDLGRHQVTHSFLVIPECPAPLLGRDLLTKIRAQIHFEPDGIKLLDGQGQPLHILTLSLVDEHRLFALQDNPYNPPSTEWPRDMDYWLKTYPQAWAEIAGVGRAARRAPVVVELKASAQPIRIRQYPMSAEARKGIAPHINRLLEAGILKPCHSAWNTPLLPVKKPGGKDYRPVQDLREVNKRVEDIHPTVPNPYTLLSHLPPSHVWYTTLDLKDAFFSIALAPSSQHIFAFEWNDGNTGTPGQLTWTRLPQGFKNSPTLFNEALNQDLDSFRQSHNSVTLLQYVDDLLLAAPSEAECRQATGDLLQELGQLGYRASAKKAQICRQTVTYLGYKLKEGARWLTEAMKETILRLPVPTSAREVREFLGTTGYCRLWILGYAEIAKPLYEATKDKVPWAWGSDQQKAYDELKVALLRAPALALPDPLKPFTLFVDERRGIAKGVLMQRLGPWKRPVAYLSKKLDPVAAGWPPCLRIIAAVALMVKDADKLTFGQHLKVVTPHAIEGVLKYPPGRWMTNARLTHYQGLLLDAPRIIFAEPTALNPATLLPTPDLRAPLHDCQEIMAEVTQVRPDLQDTALPNSELVWYTDGSSFVIDGVRRAGAAVVDQGGNIIWNASLSPGTSAQKAELIALAEALERAEGRRVTVYTDSRYAFGTVHVHGAIYRERGFVTAEGKTLRNLPEVRRLLMAVQMPRAVAVVHIPGHQSAQTPEAEGNRRADEAAKAVAVASSALALTLPTPELPRLPPRPDYTPEDLRWIQNHHCPESDQQGWHRDTEGRLILPAQLGLFLLSNLHQATHLGKKKLLTILESARLRFPRQAAQIQEIVDQCIGCQAMGPSRKGPQHTGTRVRGRAPGRSWEVDFTEVKPGRYGYKYLLVMVDTFSGWVEAFPTKRETAQVVAKALLEEIIPRYGVPEVLGSDNSPAFISNVLQGLARAIGINRKLHCEYNPQSSGQVERMNRTLKETLSKLAIETGGDWVTLLPYAIFRVRNSPYVHGLTPFEILYGAPPPIIVRTLPDHDPNVAPSYLASLKALQGVQHEIWPLVSSLYEIKDAPNPEHGIVPGDWVWVDGIGPWVHHSHVRRASQLEKTQAKEWIVRRHPDNPLKLQLSRPRGSVKPHASANDGMAASPNSAQHLGEEPRGDQPTPTL</sequence>
<dbReference type="SUPFAM" id="SSF56672">
    <property type="entry name" value="DNA/RNA polymerases"/>
    <property type="match status" value="1"/>
</dbReference>
<dbReference type="PANTHER" id="PTHR33064">
    <property type="entry name" value="POL PROTEIN"/>
    <property type="match status" value="1"/>
</dbReference>
<dbReference type="Gene3D" id="2.30.30.850">
    <property type="match status" value="1"/>
</dbReference>
<evidence type="ECO:0000256" key="3">
    <source>
        <dbReference type="ARBA" id="ARBA00022842"/>
    </source>
</evidence>
<dbReference type="PROSITE" id="PS50994">
    <property type="entry name" value="INTEGRASE"/>
    <property type="match status" value="1"/>
</dbReference>
<dbReference type="InterPro" id="IPR003036">
    <property type="entry name" value="Gag_P30"/>
</dbReference>
<dbReference type="Gene3D" id="3.10.10.10">
    <property type="entry name" value="HIV Type 1 Reverse Transcriptase, subunit A, domain 1"/>
    <property type="match status" value="1"/>
</dbReference>
<dbReference type="InterPro" id="IPR012337">
    <property type="entry name" value="RNaseH-like_sf"/>
</dbReference>
<dbReference type="CDD" id="cd03715">
    <property type="entry name" value="RT_ZFREV_like"/>
    <property type="match status" value="1"/>
</dbReference>
<keyword evidence="2" id="KW-0378">Hydrolase</keyword>
<dbReference type="InterPro" id="IPR043502">
    <property type="entry name" value="DNA/RNA_pol_sf"/>
</dbReference>
<dbReference type="Gene3D" id="1.10.375.10">
    <property type="entry name" value="Human Immunodeficiency Virus Type 1 Capsid Protein"/>
    <property type="match status" value="1"/>
</dbReference>
<dbReference type="InterPro" id="IPR018061">
    <property type="entry name" value="Retropepsins"/>
</dbReference>
<proteinExistence type="inferred from homology"/>
<evidence type="ECO:0000313" key="12">
    <source>
        <dbReference type="Proteomes" id="UP000585614"/>
    </source>
</evidence>
<dbReference type="InterPro" id="IPR001584">
    <property type="entry name" value="Integrase_cat-core"/>
</dbReference>
<accession>A0A7J7ZD84</accession>
<feature type="region of interest" description="Disordered" evidence="6">
    <location>
        <begin position="1188"/>
        <end position="1238"/>
    </location>
</feature>
<keyword evidence="4" id="KW-0808">Transferase</keyword>
<evidence type="ECO:0000259" key="10">
    <source>
        <dbReference type="PROSITE" id="PS50994"/>
    </source>
</evidence>
<keyword evidence="4" id="KW-0548">Nucleotidyltransferase</keyword>
<dbReference type="SUPFAM" id="SSF47943">
    <property type="entry name" value="Retrovirus capsid protein, N-terminal core domain"/>
    <property type="match status" value="1"/>
</dbReference>
<dbReference type="GO" id="GO:0003676">
    <property type="term" value="F:nucleic acid binding"/>
    <property type="evidence" value="ECO:0007669"/>
    <property type="project" value="InterPro"/>
</dbReference>
<dbReference type="Pfam" id="PF00075">
    <property type="entry name" value="RNase_H"/>
    <property type="match status" value="1"/>
</dbReference>
<dbReference type="EMBL" id="JACAGC010000004">
    <property type="protein sequence ID" value="KAF6372015.1"/>
    <property type="molecule type" value="Genomic_DNA"/>
</dbReference>
<dbReference type="GO" id="GO:0015074">
    <property type="term" value="P:DNA integration"/>
    <property type="evidence" value="ECO:0007669"/>
    <property type="project" value="InterPro"/>
</dbReference>
<dbReference type="InterPro" id="IPR000477">
    <property type="entry name" value="RT_dom"/>
</dbReference>
<dbReference type="InterPro" id="IPR051320">
    <property type="entry name" value="Viral_Replic_Matur_Polypro"/>
</dbReference>
<dbReference type="Gene3D" id="1.10.340.70">
    <property type="match status" value="1"/>
</dbReference>
<dbReference type="GO" id="GO:0004523">
    <property type="term" value="F:RNA-DNA hybrid ribonuclease activity"/>
    <property type="evidence" value="ECO:0007669"/>
    <property type="project" value="InterPro"/>
</dbReference>
<dbReference type="Pfam" id="PF09337">
    <property type="entry name" value="zf-H2C2"/>
    <property type="match status" value="1"/>
</dbReference>